<dbReference type="EMBL" id="CM020619">
    <property type="protein sequence ID" value="KAK1863671.1"/>
    <property type="molecule type" value="Genomic_DNA"/>
</dbReference>
<accession>A0ACC3C071</accession>
<keyword evidence="2" id="KW-1185">Reference proteome</keyword>
<evidence type="ECO:0000313" key="2">
    <source>
        <dbReference type="Proteomes" id="UP000798662"/>
    </source>
</evidence>
<comment type="caution">
    <text evidence="1">The sequence shown here is derived from an EMBL/GenBank/DDBJ whole genome shotgun (WGS) entry which is preliminary data.</text>
</comment>
<organism evidence="1 2">
    <name type="scientific">Pyropia yezoensis</name>
    <name type="common">Susabi-nori</name>
    <name type="synonym">Porphyra yezoensis</name>
    <dbReference type="NCBI Taxonomy" id="2788"/>
    <lineage>
        <taxon>Eukaryota</taxon>
        <taxon>Rhodophyta</taxon>
        <taxon>Bangiophyceae</taxon>
        <taxon>Bangiales</taxon>
        <taxon>Bangiaceae</taxon>
        <taxon>Pyropia</taxon>
    </lineage>
</organism>
<sequence>MADQYIIGERIGVGSFGQVFKGVEVATGRAVALKTVDLENADDEIEVIQREISVLATLNTPHVVSYIASYTQNATLTIVMEYLSHGSVRDLLDALPGRALPEEIIAAILAPLAAGLAYVHGAAKLHRDVKAANVLLGGSGEVKLADFGVAGTLTATLKQRNTFVGSTYWMAPEVVSEDFYAEKADIWSFGITAIEMALGTPPYSTMHPLQALMPIVKNDPPRLPSTFSKSFQDFVASCLQKRPEQRRSAASLLSHPFLKRGRPAALRGLLARVHPAVPLAPAPAPVAAPSPRTSGVTAPPSGPVASATGGEDPQSSGSDAGSVVHVGSGSDRRDSDAVGRATSSSDESDGGAAGTGRGGDAAPGAAGVGMNDPLGWSGRNGLGSSAVRAGDARAGVSTTGPGLAGGRRHSSADRGGANVSSWDFGAIVDSLPDDPVDDVGGVAVPASAPASGEPPPASAVGAGVSLHGAGAPSSTAWAAAGAKTSPLPPRLSNGGATSSPCVGPRSPSSSGPVRPLLPPHPASSAVLQSLLLPAIARLRSAAAASSSGGLMEVLGRLEVDLVDAETAAPGAAAALVEAIVRDGVGSDVDGVRRVVEDAARSTRRRDGDGESPRNSGGDGGGF</sequence>
<name>A0ACC3C071_PYRYE</name>
<gene>
    <name evidence="1" type="ORF">I4F81_006225</name>
</gene>
<reference evidence="1" key="1">
    <citation type="submission" date="2019-11" db="EMBL/GenBank/DDBJ databases">
        <title>Nori genome reveals adaptations in red seaweeds to the harsh intertidal environment.</title>
        <authorList>
            <person name="Wang D."/>
            <person name="Mao Y."/>
        </authorList>
    </citation>
    <scope>NUCLEOTIDE SEQUENCE</scope>
    <source>
        <tissue evidence="1">Gametophyte</tissue>
    </source>
</reference>
<evidence type="ECO:0000313" key="1">
    <source>
        <dbReference type="EMBL" id="KAK1863671.1"/>
    </source>
</evidence>
<protein>
    <submittedName>
        <fullName evidence="1">Uncharacterized protein</fullName>
    </submittedName>
</protein>
<proteinExistence type="predicted"/>
<dbReference type="Proteomes" id="UP000798662">
    <property type="component" value="Chromosome 2"/>
</dbReference>